<evidence type="ECO:0000256" key="6">
    <source>
        <dbReference type="PROSITE-ProRule" id="PRU01091"/>
    </source>
</evidence>
<dbReference type="SMART" id="SM00028">
    <property type="entry name" value="TPR"/>
    <property type="match status" value="7"/>
</dbReference>
<dbReference type="SMART" id="SM00862">
    <property type="entry name" value="Trans_reg_C"/>
    <property type="match status" value="1"/>
</dbReference>
<dbReference type="PROSITE" id="PS50943">
    <property type="entry name" value="HTH_CROC1"/>
    <property type="match status" value="1"/>
</dbReference>
<evidence type="ECO:0000256" key="5">
    <source>
        <dbReference type="PROSITE-ProRule" id="PRU00339"/>
    </source>
</evidence>
<organism evidence="10 11">
    <name type="scientific">Actinoplanes nipponensis</name>
    <dbReference type="NCBI Taxonomy" id="135950"/>
    <lineage>
        <taxon>Bacteria</taxon>
        <taxon>Bacillati</taxon>
        <taxon>Actinomycetota</taxon>
        <taxon>Actinomycetes</taxon>
        <taxon>Micromonosporales</taxon>
        <taxon>Micromonosporaceae</taxon>
        <taxon>Actinoplanes</taxon>
    </lineage>
</organism>
<dbReference type="SUPFAM" id="SSF46894">
    <property type="entry name" value="C-terminal effector domain of the bipartite response regulators"/>
    <property type="match status" value="1"/>
</dbReference>
<dbReference type="AlphaFoldDB" id="A0A919MK92"/>
<proteinExistence type="inferred from homology"/>
<keyword evidence="2" id="KW-0805">Transcription regulation</keyword>
<dbReference type="InterPro" id="IPR011990">
    <property type="entry name" value="TPR-like_helical_dom_sf"/>
</dbReference>
<dbReference type="Gene3D" id="1.10.10.10">
    <property type="entry name" value="Winged helix-like DNA-binding domain superfamily/Winged helix DNA-binding domain"/>
    <property type="match status" value="1"/>
</dbReference>
<dbReference type="InterPro" id="IPR016032">
    <property type="entry name" value="Sig_transdc_resp-reg_C-effctor"/>
</dbReference>
<keyword evidence="4" id="KW-0804">Transcription</keyword>
<dbReference type="GO" id="GO:0043531">
    <property type="term" value="F:ADP binding"/>
    <property type="evidence" value="ECO:0007669"/>
    <property type="project" value="InterPro"/>
</dbReference>
<feature type="region of interest" description="Disordered" evidence="7">
    <location>
        <begin position="97"/>
        <end position="117"/>
    </location>
</feature>
<dbReference type="EMBL" id="BOMQ01000012">
    <property type="protein sequence ID" value="GIE47482.1"/>
    <property type="molecule type" value="Genomic_DNA"/>
</dbReference>
<name>A0A919MK92_9ACTN</name>
<gene>
    <name evidence="10" type="ORF">Ani05nite_10160</name>
</gene>
<dbReference type="PANTHER" id="PTHR35807:SF1">
    <property type="entry name" value="TRANSCRIPTIONAL REGULATOR REDD"/>
    <property type="match status" value="1"/>
</dbReference>
<evidence type="ECO:0000313" key="11">
    <source>
        <dbReference type="Proteomes" id="UP000647172"/>
    </source>
</evidence>
<dbReference type="GO" id="GO:0006355">
    <property type="term" value="P:regulation of DNA-templated transcription"/>
    <property type="evidence" value="ECO:0007669"/>
    <property type="project" value="InterPro"/>
</dbReference>
<dbReference type="InterPro" id="IPR010982">
    <property type="entry name" value="Lambda_DNA-bd_dom_sf"/>
</dbReference>
<comment type="similarity">
    <text evidence="1">Belongs to the AfsR/DnrI/RedD regulatory family.</text>
</comment>
<comment type="caution">
    <text evidence="10">The sequence shown here is derived from an EMBL/GenBank/DDBJ whole genome shotgun (WGS) entry which is preliminary data.</text>
</comment>
<keyword evidence="11" id="KW-1185">Reference proteome</keyword>
<dbReference type="SUPFAM" id="SSF48452">
    <property type="entry name" value="TPR-like"/>
    <property type="match status" value="3"/>
</dbReference>
<dbReference type="InterPro" id="IPR001387">
    <property type="entry name" value="Cro/C1-type_HTH"/>
</dbReference>
<evidence type="ECO:0000256" key="2">
    <source>
        <dbReference type="ARBA" id="ARBA00023015"/>
    </source>
</evidence>
<dbReference type="Proteomes" id="UP000647172">
    <property type="component" value="Unassembled WGS sequence"/>
</dbReference>
<accession>A0A919MK92</accession>
<dbReference type="InterPro" id="IPR027417">
    <property type="entry name" value="P-loop_NTPase"/>
</dbReference>
<keyword evidence="5" id="KW-0802">TPR repeat</keyword>
<dbReference type="SUPFAM" id="SSF47413">
    <property type="entry name" value="lambda repressor-like DNA-binding domains"/>
    <property type="match status" value="1"/>
</dbReference>
<evidence type="ECO:0000256" key="4">
    <source>
        <dbReference type="ARBA" id="ARBA00023163"/>
    </source>
</evidence>
<dbReference type="Pfam" id="PF03704">
    <property type="entry name" value="BTAD"/>
    <property type="match status" value="1"/>
</dbReference>
<evidence type="ECO:0000259" key="9">
    <source>
        <dbReference type="PROSITE" id="PS51755"/>
    </source>
</evidence>
<dbReference type="Pfam" id="PF13560">
    <property type="entry name" value="HTH_31"/>
    <property type="match status" value="1"/>
</dbReference>
<dbReference type="SUPFAM" id="SSF52540">
    <property type="entry name" value="P-loop containing nucleoside triphosphate hydrolases"/>
    <property type="match status" value="1"/>
</dbReference>
<dbReference type="PROSITE" id="PS50005">
    <property type="entry name" value="TPR"/>
    <property type="match status" value="1"/>
</dbReference>
<dbReference type="Pfam" id="PF13424">
    <property type="entry name" value="TPR_12"/>
    <property type="match status" value="2"/>
</dbReference>
<keyword evidence="3 6" id="KW-0238">DNA-binding</keyword>
<dbReference type="InterPro" id="IPR019734">
    <property type="entry name" value="TPR_rpt"/>
</dbReference>
<dbReference type="GO" id="GO:0003677">
    <property type="term" value="F:DNA binding"/>
    <property type="evidence" value="ECO:0007669"/>
    <property type="project" value="UniProtKB-UniRule"/>
</dbReference>
<dbReference type="SMART" id="SM01043">
    <property type="entry name" value="BTAD"/>
    <property type="match status" value="1"/>
</dbReference>
<reference evidence="10" key="1">
    <citation type="submission" date="2021-01" db="EMBL/GenBank/DDBJ databases">
        <title>Whole genome shotgun sequence of Actinoplanes nipponensis NBRC 14063.</title>
        <authorList>
            <person name="Komaki H."/>
            <person name="Tamura T."/>
        </authorList>
    </citation>
    <scope>NUCLEOTIDE SEQUENCE</scope>
    <source>
        <strain evidence="10">NBRC 14063</strain>
    </source>
</reference>
<dbReference type="InterPro" id="IPR001867">
    <property type="entry name" value="OmpR/PhoB-type_DNA-bd"/>
</dbReference>
<evidence type="ECO:0000313" key="10">
    <source>
        <dbReference type="EMBL" id="GIE47482.1"/>
    </source>
</evidence>
<dbReference type="CDD" id="cd00093">
    <property type="entry name" value="HTH_XRE"/>
    <property type="match status" value="1"/>
</dbReference>
<dbReference type="InterPro" id="IPR051677">
    <property type="entry name" value="AfsR-DnrI-RedD_regulator"/>
</dbReference>
<dbReference type="PANTHER" id="PTHR35807">
    <property type="entry name" value="TRANSCRIPTIONAL REGULATOR REDD-RELATED"/>
    <property type="match status" value="1"/>
</dbReference>
<dbReference type="CDD" id="cd15831">
    <property type="entry name" value="BTAD"/>
    <property type="match status" value="1"/>
</dbReference>
<dbReference type="Gene3D" id="1.10.260.40">
    <property type="entry name" value="lambda repressor-like DNA-binding domains"/>
    <property type="match status" value="1"/>
</dbReference>
<dbReference type="CDD" id="cd00383">
    <property type="entry name" value="trans_reg_C"/>
    <property type="match status" value="1"/>
</dbReference>
<feature type="DNA-binding region" description="OmpR/PhoB-type" evidence="6">
    <location>
        <begin position="109"/>
        <end position="211"/>
    </location>
</feature>
<feature type="repeat" description="TPR" evidence="5">
    <location>
        <begin position="911"/>
        <end position="944"/>
    </location>
</feature>
<evidence type="ECO:0000259" key="8">
    <source>
        <dbReference type="PROSITE" id="PS50943"/>
    </source>
</evidence>
<evidence type="ECO:0000256" key="7">
    <source>
        <dbReference type="SAM" id="MobiDB-lite"/>
    </source>
</evidence>
<sequence>MPLTPDWRDNSRTDPVLRFRRQTETTGVEMDGPMGMNLAQLLRNARLRLGLTQHQLAARAGVSLGAVRDLEQGRSARPRTGSVRALADVLGLSDEHRARLGGPAQPPAAEPPDAPGPASIAVLGPLALTRAAAPVPMGAGRHRVVLARLALTPGRAVRRDELIRLLWGEQAPPSAHNVLQTHVSRLRRLLQPGQDGPPVLTLSPAGYRLWADDDRLDLAAFRSRLEQAREPGLGPQRQFDLLADALDLWQGDDPAEDVPELHGDPSAVALVDERVDAAVRLARLGETVRREAEVLPRLRRLINRHQWHEGLHARLVVALAASGQQAAALDVYDEIRRRLGDELGVDPGDELAEARQAVLRLSRRAGDRPEPGTGPAGIPWQAPAPPSDFVGRSAQRRRLERLLRFPEPATGGAAPNTVCVVSGMAGVGKTSLALRVARSVRPDFPDGQLHLDLRGADQRPVATLEALARLLRGLGVESRAVPADVAEAAAMYRTVLADRRMLVILDNARGAAQVRPLLPGPGGSAVLVTSRNQCADLEGAALVAVPVLTRDEALGMLGRRDGSGARTGDGEAAVALVEACGRLPIALRVAAGRLVTRPHWSMRDLLDRLLGEQRGLAEFSVGDLAVTSAFELSYRELGPPAAAVFRAAALVPGADFSADAVAALLGAEPAPIQDAIDTLVTENLLQAARPGRYRYHDLLRLFATQTAAAELGETDRAAAIGRLLDWYLARTAAAMRLVYAEMVRLPVGAGLAADAGFPDLAAADAWLDDELGGLAAAIDEAATGPRRERSWQLADQLRGYFFLHRDTVTWLRTGRAGLAAAEAAADRRAQAAMHQTLGQAHWSLGRHHRALESYHAGVAAARSCGWVLGEAYLLHNSGLVQAELGRLDEARESYGQALRLADGPEFAHVRAATLNDLGTMCAEQGRLTDAVGHFEEALAINQGAARRRSAMSQRLNLGMALRQLEDFETARAYLDTALSYFREGRVADGEMCALDELSQLYAQLGEWSAAVDAGTEAVRLAEESDNARFTAALANTLGFALLGARAVTDARIRFEQARRLSRQHGFRYFEAQSAVGIAAALLHDGDTPGAGSAAADALATTRAQGYRTLTGDALLMLARVAVVREEPAAAAEHCRGALEQYASTGLPGKVREATALAADVAARAGGGRR</sequence>
<evidence type="ECO:0000256" key="3">
    <source>
        <dbReference type="ARBA" id="ARBA00023125"/>
    </source>
</evidence>
<dbReference type="InterPro" id="IPR036388">
    <property type="entry name" value="WH-like_DNA-bd_sf"/>
</dbReference>
<dbReference type="PROSITE" id="PS51755">
    <property type="entry name" value="OMPR_PHOB"/>
    <property type="match status" value="1"/>
</dbReference>
<dbReference type="Gene3D" id="3.40.50.300">
    <property type="entry name" value="P-loop containing nucleotide triphosphate hydrolases"/>
    <property type="match status" value="1"/>
</dbReference>
<evidence type="ECO:0000256" key="1">
    <source>
        <dbReference type="ARBA" id="ARBA00005820"/>
    </source>
</evidence>
<feature type="domain" description="HTH cro/C1-type" evidence="8">
    <location>
        <begin position="42"/>
        <end position="97"/>
    </location>
</feature>
<dbReference type="Pfam" id="PF00486">
    <property type="entry name" value="Trans_reg_C"/>
    <property type="match status" value="1"/>
</dbReference>
<protein>
    <submittedName>
        <fullName evidence="10">SARP family transcriptional regulator</fullName>
    </submittedName>
</protein>
<dbReference type="GO" id="GO:0000160">
    <property type="term" value="P:phosphorelay signal transduction system"/>
    <property type="evidence" value="ECO:0007669"/>
    <property type="project" value="InterPro"/>
</dbReference>
<dbReference type="Gene3D" id="1.25.40.10">
    <property type="entry name" value="Tetratricopeptide repeat domain"/>
    <property type="match status" value="3"/>
</dbReference>
<dbReference type="PRINTS" id="PR00364">
    <property type="entry name" value="DISEASERSIST"/>
</dbReference>
<dbReference type="InterPro" id="IPR005158">
    <property type="entry name" value="BTAD"/>
</dbReference>
<feature type="domain" description="OmpR/PhoB-type" evidence="9">
    <location>
        <begin position="109"/>
        <end position="211"/>
    </location>
</feature>
<feature type="compositionally biased region" description="Pro residues" evidence="7">
    <location>
        <begin position="104"/>
        <end position="115"/>
    </location>
</feature>
<feature type="region of interest" description="Disordered" evidence="7">
    <location>
        <begin position="364"/>
        <end position="387"/>
    </location>
</feature>
<dbReference type="SMART" id="SM00530">
    <property type="entry name" value="HTH_XRE"/>
    <property type="match status" value="1"/>
</dbReference>